<dbReference type="OrthoDB" id="9805722at2"/>
<feature type="transmembrane region" description="Helical" evidence="3">
    <location>
        <begin position="118"/>
        <end position="139"/>
    </location>
</feature>
<dbReference type="PANTHER" id="PTHR43065:SF42">
    <property type="entry name" value="TWO-COMPONENT SENSOR PPRA"/>
    <property type="match status" value="1"/>
</dbReference>
<dbReference type="Gene3D" id="3.30.565.10">
    <property type="entry name" value="Histidine kinase-like ATPase, C-terminal domain"/>
    <property type="match status" value="1"/>
</dbReference>
<evidence type="ECO:0000313" key="5">
    <source>
        <dbReference type="EMBL" id="AMW03751.1"/>
    </source>
</evidence>
<dbReference type="SMART" id="SM00387">
    <property type="entry name" value="HATPase_c"/>
    <property type="match status" value="1"/>
</dbReference>
<evidence type="ECO:0000259" key="4">
    <source>
        <dbReference type="PROSITE" id="PS50109"/>
    </source>
</evidence>
<dbReference type="AlphaFoldDB" id="A0A143BGL7"/>
<reference evidence="5 6" key="1">
    <citation type="journal article" date="2014" name="Proc. Natl. Acad. Sci. U.S.A.">
        <title>Functional type 2 photosynthetic reaction centers found in the rare bacterial phylum Gemmatimonadetes.</title>
        <authorList>
            <person name="Zeng Y."/>
            <person name="Feng F."/>
            <person name="Medova H."/>
            <person name="Dean J."/>
            <person name="Koblizek M."/>
        </authorList>
    </citation>
    <scope>NUCLEOTIDE SEQUENCE [LARGE SCALE GENOMIC DNA]</scope>
    <source>
        <strain evidence="5 6">AP64</strain>
    </source>
</reference>
<dbReference type="PRINTS" id="PR00344">
    <property type="entry name" value="BCTRLSENSOR"/>
</dbReference>
<evidence type="ECO:0000256" key="1">
    <source>
        <dbReference type="ARBA" id="ARBA00000085"/>
    </source>
</evidence>
<feature type="transmembrane region" description="Helical" evidence="3">
    <location>
        <begin position="151"/>
        <end position="172"/>
    </location>
</feature>
<dbReference type="InterPro" id="IPR005467">
    <property type="entry name" value="His_kinase_dom"/>
</dbReference>
<dbReference type="EMBL" id="CP011454">
    <property type="protein sequence ID" value="AMW03751.1"/>
    <property type="molecule type" value="Genomic_DNA"/>
</dbReference>
<protein>
    <recommendedName>
        <fullName evidence="2">histidine kinase</fullName>
        <ecNumber evidence="2">2.7.13.3</ecNumber>
    </recommendedName>
</protein>
<name>A0A143BGL7_9BACT</name>
<dbReference type="InterPro" id="IPR004358">
    <property type="entry name" value="Sig_transdc_His_kin-like_C"/>
</dbReference>
<dbReference type="PANTHER" id="PTHR43065">
    <property type="entry name" value="SENSOR HISTIDINE KINASE"/>
    <property type="match status" value="1"/>
</dbReference>
<keyword evidence="3" id="KW-0812">Transmembrane</keyword>
<dbReference type="EC" id="2.7.13.3" evidence="2"/>
<dbReference type="InterPro" id="IPR003594">
    <property type="entry name" value="HATPase_dom"/>
</dbReference>
<comment type="catalytic activity">
    <reaction evidence="1">
        <text>ATP + protein L-histidine = ADP + protein N-phospho-L-histidine.</text>
        <dbReference type="EC" id="2.7.13.3"/>
    </reaction>
</comment>
<feature type="transmembrane region" description="Helical" evidence="3">
    <location>
        <begin position="43"/>
        <end position="61"/>
    </location>
</feature>
<gene>
    <name evidence="5" type="ORF">GEMMAAP_00615</name>
</gene>
<keyword evidence="3" id="KW-1133">Transmembrane helix</keyword>
<feature type="transmembrane region" description="Helical" evidence="3">
    <location>
        <begin position="73"/>
        <end position="89"/>
    </location>
</feature>
<dbReference type="RefSeq" id="WP_043580086.1">
    <property type="nucleotide sequence ID" value="NZ_CP011454.1"/>
</dbReference>
<proteinExistence type="predicted"/>
<dbReference type="eggNOG" id="COG4191">
    <property type="taxonomic scope" value="Bacteria"/>
</dbReference>
<evidence type="ECO:0000313" key="6">
    <source>
        <dbReference type="Proteomes" id="UP000076404"/>
    </source>
</evidence>
<dbReference type="Proteomes" id="UP000076404">
    <property type="component" value="Chromosome"/>
</dbReference>
<dbReference type="SUPFAM" id="SSF55874">
    <property type="entry name" value="ATPase domain of HSP90 chaperone/DNA topoisomerase II/histidine kinase"/>
    <property type="match status" value="1"/>
</dbReference>
<dbReference type="PROSITE" id="PS50109">
    <property type="entry name" value="HIS_KIN"/>
    <property type="match status" value="1"/>
</dbReference>
<keyword evidence="3" id="KW-0472">Membrane</keyword>
<dbReference type="Pfam" id="PF02518">
    <property type="entry name" value="HATPase_c"/>
    <property type="match status" value="1"/>
</dbReference>
<feature type="domain" description="Histidine kinase" evidence="4">
    <location>
        <begin position="215"/>
        <end position="422"/>
    </location>
</feature>
<accession>A0A143BGL7</accession>
<dbReference type="InterPro" id="IPR036890">
    <property type="entry name" value="HATPase_C_sf"/>
</dbReference>
<evidence type="ECO:0000256" key="2">
    <source>
        <dbReference type="ARBA" id="ARBA00012438"/>
    </source>
</evidence>
<feature type="transmembrane region" description="Helical" evidence="3">
    <location>
        <begin position="16"/>
        <end position="37"/>
    </location>
</feature>
<evidence type="ECO:0000256" key="3">
    <source>
        <dbReference type="SAM" id="Phobius"/>
    </source>
</evidence>
<keyword evidence="6" id="KW-1185">Reference proteome</keyword>
<reference evidence="5 6" key="2">
    <citation type="journal article" date="2016" name="Environ. Microbiol. Rep.">
        <title>Metagenomic evidence for the presence of phototrophic Gemmatimonadetes bacteria in diverse environments.</title>
        <authorList>
            <person name="Zeng Y."/>
            <person name="Baumbach J."/>
            <person name="Barbosa E.G."/>
            <person name="Azevedo V."/>
            <person name="Zhang C."/>
            <person name="Koblizek M."/>
        </authorList>
    </citation>
    <scope>NUCLEOTIDE SEQUENCE [LARGE SCALE GENOMIC DNA]</scope>
    <source>
        <strain evidence="5 6">AP64</strain>
    </source>
</reference>
<dbReference type="STRING" id="1379270.GEMMAAP_00615"/>
<organism evidence="5 6">
    <name type="scientific">Gemmatimonas phototrophica</name>
    <dbReference type="NCBI Taxonomy" id="1379270"/>
    <lineage>
        <taxon>Bacteria</taxon>
        <taxon>Pseudomonadati</taxon>
        <taxon>Gemmatimonadota</taxon>
        <taxon>Gemmatimonadia</taxon>
        <taxon>Gemmatimonadales</taxon>
        <taxon>Gemmatimonadaceae</taxon>
        <taxon>Gemmatimonas</taxon>
    </lineage>
</organism>
<dbReference type="GO" id="GO:0004673">
    <property type="term" value="F:protein histidine kinase activity"/>
    <property type="evidence" value="ECO:0007669"/>
    <property type="project" value="UniProtKB-EC"/>
</dbReference>
<dbReference type="KEGG" id="gph:GEMMAAP_00615"/>
<sequence>MTLPDDPLLRAQQEALLLLSRLMLLLWTPIFALGTFIRWGEANGRLLLVIVLIGVPLLGWALRRTRWPVEQRASMAIVGIMILSLPAIVFNGPRTLTTMAVALVVTLALMFHQMRTGLVILGAYLTAAMVGLLLASRGILPPTIPDAELSIRYRLVTLGVTFSGLWFSARVLQRTVQIYRDAHAASEQRLEALLAAQREAELLQRRELVNTVTTGLTHDLANVVQVMTSTAELLEDEPLREEAKQSVQDLQRVGNEAALRLRTVLSVGRPPSGVPRQASLDELFTRLDLLLRPLMGRQIVLSLHLNPSLPLLGIDRGRLEQLLFNLALNARDAMPDGGTLRITATAAPGGATIEVADSGVGIEPELLARIWEPFYTTKSADRGTGLGLAMVARILESTGGRVQVTSTPGAGTTFSLWLPAVAL</sequence>